<dbReference type="Proteomes" id="UP000184148">
    <property type="component" value="Unassembled WGS sequence"/>
</dbReference>
<evidence type="ECO:0000256" key="1">
    <source>
        <dbReference type="ARBA" id="ARBA00001964"/>
    </source>
</evidence>
<dbReference type="PANTHER" id="PTHR43825">
    <property type="entry name" value="PYRUVATE DEHYDROGENASE E1 COMPONENT"/>
    <property type="match status" value="1"/>
</dbReference>
<dbReference type="SUPFAM" id="SSF52922">
    <property type="entry name" value="TK C-terminal domain-like"/>
    <property type="match status" value="1"/>
</dbReference>
<dbReference type="InterPro" id="IPR033248">
    <property type="entry name" value="Transketolase_C"/>
</dbReference>
<dbReference type="CDD" id="cd07033">
    <property type="entry name" value="TPP_PYR_DXS_TK_like"/>
    <property type="match status" value="1"/>
</dbReference>
<proteinExistence type="inferred from homology"/>
<dbReference type="EMBL" id="FQUY01000044">
    <property type="protein sequence ID" value="SHF62524.1"/>
    <property type="molecule type" value="Genomic_DNA"/>
</dbReference>
<dbReference type="Gene3D" id="3.40.50.970">
    <property type="match status" value="1"/>
</dbReference>
<dbReference type="SUPFAM" id="SSF52518">
    <property type="entry name" value="Thiamin diphosphate-binding fold (THDP-binding)"/>
    <property type="match status" value="1"/>
</dbReference>
<dbReference type="Pfam" id="PF02779">
    <property type="entry name" value="Transket_pyr"/>
    <property type="match status" value="1"/>
</dbReference>
<dbReference type="GO" id="GO:0016740">
    <property type="term" value="F:transferase activity"/>
    <property type="evidence" value="ECO:0007669"/>
    <property type="project" value="UniProtKB-KW"/>
</dbReference>
<dbReference type="InterPro" id="IPR020826">
    <property type="entry name" value="Transketolase_BS"/>
</dbReference>
<evidence type="ECO:0000256" key="3">
    <source>
        <dbReference type="ARBA" id="ARBA00022679"/>
    </source>
</evidence>
<evidence type="ECO:0000313" key="7">
    <source>
        <dbReference type="Proteomes" id="UP000184148"/>
    </source>
</evidence>
<feature type="domain" description="Transketolase-like pyrimidine-binding" evidence="5">
    <location>
        <begin position="9"/>
        <end position="174"/>
    </location>
</feature>
<reference evidence="7" key="1">
    <citation type="submission" date="2016-11" db="EMBL/GenBank/DDBJ databases">
        <authorList>
            <person name="Varghese N."/>
            <person name="Submissions S."/>
        </authorList>
    </citation>
    <scope>NUCLEOTIDE SEQUENCE [LARGE SCALE GENOMIC DNA]</scope>
    <source>
        <strain evidence="7">DSM 12395</strain>
    </source>
</reference>
<comment type="cofactor">
    <cofactor evidence="1">
        <name>thiamine diphosphate</name>
        <dbReference type="ChEBI" id="CHEBI:58937"/>
    </cofactor>
</comment>
<dbReference type="PANTHER" id="PTHR43825:SF1">
    <property type="entry name" value="TRANSKETOLASE-LIKE PYRIMIDINE-BINDING DOMAIN-CONTAINING PROTEIN"/>
    <property type="match status" value="1"/>
</dbReference>
<dbReference type="OrthoDB" id="9803371at2"/>
<evidence type="ECO:0000313" key="6">
    <source>
        <dbReference type="EMBL" id="SHF62524.1"/>
    </source>
</evidence>
<dbReference type="STRING" id="1121429.SAMN02745133_03117"/>
<gene>
    <name evidence="6" type="ORF">SAMN02745133_03117</name>
</gene>
<keyword evidence="7" id="KW-1185">Reference proteome</keyword>
<dbReference type="InterPro" id="IPR051157">
    <property type="entry name" value="PDH/Transketolase"/>
</dbReference>
<sequence>MSTKQPTKEATRDGYGRALVDLGHRDHRVVVLDADLSKSTKTALFADAYPERFFNLGIAEANMIGVAAGLACTGKIVYASTFAIFATQRVLNQIFQSVAYTGLNVKICATHAGITVGEDGATHQALDDIALMRAMPGMKVVVPADAEEAYRATLAVAQYDGPVYLRLGRLATSVITSDEEPFTIGRAKIMRPGRDITLAACGFMVEQSLRAAVKLAEEGIEAEVINVSTIKPLDTETLVQSAARTGVVVTVEEHSVIGGLGGAVAEALASHHPVPVHRVGVPDLFGQSGDAADLLTHYGLTPENICDTVRQILTDGKERTK</sequence>
<comment type="similarity">
    <text evidence="2">Belongs to the transketolase family.</text>
</comment>
<evidence type="ECO:0000259" key="5">
    <source>
        <dbReference type="SMART" id="SM00861"/>
    </source>
</evidence>
<dbReference type="InterPro" id="IPR029061">
    <property type="entry name" value="THDP-binding"/>
</dbReference>
<accession>A0A1M5D6B9</accession>
<keyword evidence="3" id="KW-0808">Transferase</keyword>
<dbReference type="AlphaFoldDB" id="A0A1M5D6B9"/>
<dbReference type="InterPro" id="IPR009014">
    <property type="entry name" value="Transketo_C/PFOR_II"/>
</dbReference>
<dbReference type="Pfam" id="PF02780">
    <property type="entry name" value="Transketolase_C"/>
    <property type="match status" value="1"/>
</dbReference>
<dbReference type="RefSeq" id="WP_073240258.1">
    <property type="nucleotide sequence ID" value="NZ_FQUY01000044.1"/>
</dbReference>
<dbReference type="Gene3D" id="3.40.50.920">
    <property type="match status" value="1"/>
</dbReference>
<evidence type="ECO:0000256" key="4">
    <source>
        <dbReference type="ARBA" id="ARBA00023052"/>
    </source>
</evidence>
<dbReference type="PROSITE" id="PS00802">
    <property type="entry name" value="TRANSKETOLASE_2"/>
    <property type="match status" value="1"/>
</dbReference>
<keyword evidence="4" id="KW-0786">Thiamine pyrophosphate</keyword>
<evidence type="ECO:0000256" key="2">
    <source>
        <dbReference type="ARBA" id="ARBA00007131"/>
    </source>
</evidence>
<name>A0A1M5D6B9_9FIRM</name>
<organism evidence="6 7">
    <name type="scientific">Desulforamulus putei DSM 12395</name>
    <dbReference type="NCBI Taxonomy" id="1121429"/>
    <lineage>
        <taxon>Bacteria</taxon>
        <taxon>Bacillati</taxon>
        <taxon>Bacillota</taxon>
        <taxon>Clostridia</taxon>
        <taxon>Eubacteriales</taxon>
        <taxon>Peptococcaceae</taxon>
        <taxon>Desulforamulus</taxon>
    </lineage>
</organism>
<dbReference type="InterPro" id="IPR005475">
    <property type="entry name" value="Transketolase-like_Pyr-bd"/>
</dbReference>
<dbReference type="SMART" id="SM00861">
    <property type="entry name" value="Transket_pyr"/>
    <property type="match status" value="1"/>
</dbReference>
<protein>
    <submittedName>
        <fullName evidence="6">Transketolase subunit B</fullName>
    </submittedName>
</protein>
<dbReference type="FunFam" id="3.40.50.970:FF:000129">
    <property type="entry name" value="Transketolase"/>
    <property type="match status" value="1"/>
</dbReference>